<gene>
    <name evidence="1" type="ORF">HMPREF0634_1235</name>
</gene>
<evidence type="ECO:0000313" key="2">
    <source>
        <dbReference type="Proteomes" id="UP000003244"/>
    </source>
</evidence>
<dbReference type="GO" id="GO:0004305">
    <property type="term" value="F:ethanolamine kinase activity"/>
    <property type="evidence" value="ECO:0007669"/>
    <property type="project" value="TreeGrafter"/>
</dbReference>
<dbReference type="eggNOG" id="COG0510">
    <property type="taxonomic scope" value="Bacteria"/>
</dbReference>
<dbReference type="AlphaFoldDB" id="E0E1G5"/>
<dbReference type="Gene3D" id="3.90.550.10">
    <property type="entry name" value="Spore Coat Polysaccharide Biosynthesis Protein SpsA, Chain A"/>
    <property type="match status" value="1"/>
</dbReference>
<dbReference type="EMBL" id="ADGQ01000011">
    <property type="protein sequence ID" value="EFM65277.1"/>
    <property type="molecule type" value="Genomic_DNA"/>
</dbReference>
<sequence>MSRLYDILLLINNNEKVTQRMLADESGISLGAVNSIVKNLEEENYIVKAPNSKSDYSLTRQGMEVLENFIVENQNRRINLESKKDQEGLSQAVILADRVIGDFGKPTGFLKIGEETVAKRILKLLEDLDLEEIIVVAGYKSDYYKELALSNQKIRLVENDKYKYRGSMYALSLCKDYIRGNFILMSDNLIFEERAIKSLLASPDQTTMLITSESGSGNETLVEIRDGWVYKLSKDIHQFNRVDGELVGLAKISNSFYNKMLDQYSKNKNPYMDYEHTIIDVGREYKVGYIKLDDLMWYEINNKDNFARAKGQVYSGILRRDDRMKLADVKAELIDALGVKEDEIGTIEPAGGMTNKNYKVDIGSQAYILRVAGAGTKSMISRGNEKANSIIGGILGLNTDTLYFNEETGTKVSRLIENAETLNPTTAKKEENMEIVAQLLKKLHFSCVDFDNEFNVFREIEKYEKLVADVNGRYYDDEYPIIRRKVMALEGVLEDIGRDRYTCHNDTVPENFIKGADRNYLIDWEYAGMNDPMWDIAGHIIECDFNKDEEDLFKNKYFSIDYDLKKGSDKPSPVQEEKILLFKICQDFLWSIWTVYKEAKGVSFGDYGPMRYERAKQNVEKFYEIYM</sequence>
<dbReference type="GO" id="GO:0005737">
    <property type="term" value="C:cytoplasm"/>
    <property type="evidence" value="ECO:0007669"/>
    <property type="project" value="TreeGrafter"/>
</dbReference>
<reference evidence="1 2" key="1">
    <citation type="submission" date="2010-08" db="EMBL/GenBank/DDBJ databases">
        <authorList>
            <person name="Harkins D.M."/>
            <person name="Madupu R."/>
            <person name="Durkin A.S."/>
            <person name="Torralba M."/>
            <person name="Methe B."/>
            <person name="Sutton G.G."/>
            <person name="Nelson K.E."/>
        </authorList>
    </citation>
    <scope>NUCLEOTIDE SEQUENCE [LARGE SCALE GENOMIC DNA]</scope>
    <source>
        <strain evidence="1 2">DSM 17678</strain>
    </source>
</reference>
<organism evidence="1 2">
    <name type="scientific">Peptostreptococcus stomatis DSM 17678</name>
    <dbReference type="NCBI Taxonomy" id="596315"/>
    <lineage>
        <taxon>Bacteria</taxon>
        <taxon>Bacillati</taxon>
        <taxon>Bacillota</taxon>
        <taxon>Clostridia</taxon>
        <taxon>Peptostreptococcales</taxon>
        <taxon>Peptostreptococcaceae</taxon>
        <taxon>Peptostreptococcus</taxon>
    </lineage>
</organism>
<dbReference type="RefSeq" id="WP_007788293.1">
    <property type="nucleotide sequence ID" value="NZ_ADGQ01000011.1"/>
</dbReference>
<comment type="caution">
    <text evidence="1">The sequence shown here is derived from an EMBL/GenBank/DDBJ whole genome shotgun (WGS) entry which is preliminary data.</text>
</comment>
<keyword evidence="2" id="KW-1185">Reference proteome</keyword>
<dbReference type="STRING" id="596315.HMPREF0634_1235"/>
<dbReference type="InterPro" id="IPR011009">
    <property type="entry name" value="Kinase-like_dom_sf"/>
</dbReference>
<dbReference type="eggNOG" id="COG1213">
    <property type="taxonomic scope" value="Bacteria"/>
</dbReference>
<accession>E0E1G5</accession>
<dbReference type="GeneID" id="84800013"/>
<dbReference type="CDD" id="cd05151">
    <property type="entry name" value="ChoK-like"/>
    <property type="match status" value="1"/>
</dbReference>
<dbReference type="InterPro" id="IPR036390">
    <property type="entry name" value="WH_DNA-bd_sf"/>
</dbReference>
<dbReference type="SUPFAM" id="SSF53448">
    <property type="entry name" value="Nucleotide-diphospho-sugar transferases"/>
    <property type="match status" value="1"/>
</dbReference>
<dbReference type="GO" id="GO:0006646">
    <property type="term" value="P:phosphatidylethanolamine biosynthetic process"/>
    <property type="evidence" value="ECO:0007669"/>
    <property type="project" value="TreeGrafter"/>
</dbReference>
<dbReference type="PANTHER" id="PTHR22603:SF66">
    <property type="entry name" value="ETHANOLAMINE KINASE"/>
    <property type="match status" value="1"/>
</dbReference>
<dbReference type="PANTHER" id="PTHR22603">
    <property type="entry name" value="CHOLINE/ETHANOALAMINE KINASE"/>
    <property type="match status" value="1"/>
</dbReference>
<dbReference type="Proteomes" id="UP000003244">
    <property type="component" value="Unassembled WGS sequence"/>
</dbReference>
<dbReference type="OrthoDB" id="9803871at2"/>
<protein>
    <submittedName>
        <fullName evidence="1">Transcriptional regulator, MarR family</fullName>
    </submittedName>
</protein>
<dbReference type="Gene3D" id="1.10.10.10">
    <property type="entry name" value="Winged helix-like DNA-binding domain superfamily/Winged helix DNA-binding domain"/>
    <property type="match status" value="1"/>
</dbReference>
<dbReference type="InterPro" id="IPR036388">
    <property type="entry name" value="WH-like_DNA-bd_sf"/>
</dbReference>
<dbReference type="Gene3D" id="3.30.200.20">
    <property type="entry name" value="Phosphorylase Kinase, domain 1"/>
    <property type="match status" value="1"/>
</dbReference>
<proteinExistence type="predicted"/>
<dbReference type="Gene3D" id="3.90.1200.10">
    <property type="match status" value="1"/>
</dbReference>
<dbReference type="SUPFAM" id="SSF46785">
    <property type="entry name" value="Winged helix' DNA-binding domain"/>
    <property type="match status" value="1"/>
</dbReference>
<dbReference type="SUPFAM" id="SSF56112">
    <property type="entry name" value="Protein kinase-like (PK-like)"/>
    <property type="match status" value="1"/>
</dbReference>
<dbReference type="Pfam" id="PF01633">
    <property type="entry name" value="Choline_kinase"/>
    <property type="match status" value="1"/>
</dbReference>
<name>E0E1G5_9FIRM</name>
<dbReference type="InterPro" id="IPR029044">
    <property type="entry name" value="Nucleotide-diphossugar_trans"/>
</dbReference>
<dbReference type="Pfam" id="PF13412">
    <property type="entry name" value="HTH_24"/>
    <property type="match status" value="1"/>
</dbReference>
<evidence type="ECO:0000313" key="1">
    <source>
        <dbReference type="EMBL" id="EFM65277.1"/>
    </source>
</evidence>